<dbReference type="SMART" id="SM00014">
    <property type="entry name" value="acidPPc"/>
    <property type="match status" value="1"/>
</dbReference>
<evidence type="ECO:0000313" key="5">
    <source>
        <dbReference type="Proteomes" id="UP000515976"/>
    </source>
</evidence>
<keyword evidence="2" id="KW-0472">Membrane</keyword>
<dbReference type="Proteomes" id="UP000515976">
    <property type="component" value="Chromosome"/>
</dbReference>
<dbReference type="Gene3D" id="1.20.144.10">
    <property type="entry name" value="Phosphatidic acid phosphatase type 2/haloperoxidase"/>
    <property type="match status" value="1"/>
</dbReference>
<dbReference type="KEGG" id="pei:H9L10_14560"/>
<dbReference type="AlphaFoldDB" id="A0A7G9R1B8"/>
<dbReference type="RefSeq" id="WP_166099534.1">
    <property type="nucleotide sequence ID" value="NZ_BMMY01000005.1"/>
</dbReference>
<keyword evidence="5" id="KW-1185">Reference proteome</keyword>
<feature type="transmembrane region" description="Helical" evidence="2">
    <location>
        <begin position="201"/>
        <end position="219"/>
    </location>
</feature>
<sequence length="248" mass="26490">MTSTEAAGSPRSRARRLLRAGLYAVLTAAVLVGVGLLVRGTWSPLVDLDESIVRRLTEVTREHPGLRRPLLAWQSLTQPLGLHLVGTAVCLWVWLARGLRTRAWWAFATLMLAWILGLTAKGLFQRARPVLPDPLEQAPGYSFPSGHAVNSAAWVCVLVLLLWPLVRRPLARSALVVAGAAVVGLTALDRVLLGVHYPTDVTVGVATGAGLALASYAGYRGWSPRDASASPAPQPAGGTHRAVPEESR</sequence>
<feature type="transmembrane region" description="Helical" evidence="2">
    <location>
        <begin position="103"/>
        <end position="124"/>
    </location>
</feature>
<evidence type="ECO:0000313" key="4">
    <source>
        <dbReference type="EMBL" id="QNN49393.1"/>
    </source>
</evidence>
<evidence type="ECO:0000256" key="1">
    <source>
        <dbReference type="SAM" id="MobiDB-lite"/>
    </source>
</evidence>
<dbReference type="InterPro" id="IPR000326">
    <property type="entry name" value="PAP2/HPO"/>
</dbReference>
<feature type="transmembrane region" description="Helical" evidence="2">
    <location>
        <begin position="144"/>
        <end position="163"/>
    </location>
</feature>
<dbReference type="SUPFAM" id="SSF48317">
    <property type="entry name" value="Acid phosphatase/Vanadium-dependent haloperoxidase"/>
    <property type="match status" value="1"/>
</dbReference>
<dbReference type="EMBL" id="CP060712">
    <property type="protein sequence ID" value="QNN49393.1"/>
    <property type="molecule type" value="Genomic_DNA"/>
</dbReference>
<proteinExistence type="predicted"/>
<feature type="transmembrane region" description="Helical" evidence="2">
    <location>
        <begin position="76"/>
        <end position="96"/>
    </location>
</feature>
<organism evidence="4 5">
    <name type="scientific">Phycicoccus endophyticus</name>
    <dbReference type="NCBI Taxonomy" id="1690220"/>
    <lineage>
        <taxon>Bacteria</taxon>
        <taxon>Bacillati</taxon>
        <taxon>Actinomycetota</taxon>
        <taxon>Actinomycetes</taxon>
        <taxon>Micrococcales</taxon>
        <taxon>Intrasporangiaceae</taxon>
        <taxon>Phycicoccus</taxon>
    </lineage>
</organism>
<feature type="transmembrane region" description="Helical" evidence="2">
    <location>
        <begin position="175"/>
        <end position="195"/>
    </location>
</feature>
<dbReference type="PANTHER" id="PTHR14969:SF13">
    <property type="entry name" value="AT30094P"/>
    <property type="match status" value="1"/>
</dbReference>
<name>A0A7G9R1B8_9MICO</name>
<dbReference type="PANTHER" id="PTHR14969">
    <property type="entry name" value="SPHINGOSINE-1-PHOSPHATE PHOSPHOHYDROLASE"/>
    <property type="match status" value="1"/>
</dbReference>
<dbReference type="InterPro" id="IPR036938">
    <property type="entry name" value="PAP2/HPO_sf"/>
</dbReference>
<dbReference type="Pfam" id="PF01569">
    <property type="entry name" value="PAP2"/>
    <property type="match status" value="1"/>
</dbReference>
<evidence type="ECO:0000259" key="3">
    <source>
        <dbReference type="SMART" id="SM00014"/>
    </source>
</evidence>
<keyword evidence="2" id="KW-1133">Transmembrane helix</keyword>
<reference evidence="4 5" key="1">
    <citation type="submission" date="2020-08" db="EMBL/GenBank/DDBJ databases">
        <title>Genome sequence of Phycicoccus endophyticus JCM 31784T.</title>
        <authorList>
            <person name="Hyun D.-W."/>
            <person name="Bae J.-W."/>
        </authorList>
    </citation>
    <scope>NUCLEOTIDE SEQUENCE [LARGE SCALE GENOMIC DNA]</scope>
    <source>
        <strain evidence="4 5">JCM 31784</strain>
    </source>
</reference>
<feature type="domain" description="Phosphatidic acid phosphatase type 2/haloperoxidase" evidence="3">
    <location>
        <begin position="108"/>
        <end position="216"/>
    </location>
</feature>
<accession>A0A7G9R1B8</accession>
<protein>
    <submittedName>
        <fullName evidence="4">Phosphatase PAP2 family protein</fullName>
    </submittedName>
</protein>
<feature type="region of interest" description="Disordered" evidence="1">
    <location>
        <begin position="224"/>
        <end position="248"/>
    </location>
</feature>
<evidence type="ECO:0000256" key="2">
    <source>
        <dbReference type="SAM" id="Phobius"/>
    </source>
</evidence>
<feature type="transmembrane region" description="Helical" evidence="2">
    <location>
        <begin position="20"/>
        <end position="38"/>
    </location>
</feature>
<gene>
    <name evidence="4" type="ORF">H9L10_14560</name>
</gene>
<keyword evidence="2" id="KW-0812">Transmembrane</keyword>